<protein>
    <recommendedName>
        <fullName evidence="2">MAM domain-containing protein</fullName>
    </recommendedName>
</protein>
<gene>
    <name evidence="3" type="ORF">PEVE_00031645</name>
</gene>
<keyword evidence="1" id="KW-0812">Transmembrane</keyword>
<dbReference type="SMART" id="SM00137">
    <property type="entry name" value="MAM"/>
    <property type="match status" value="1"/>
</dbReference>
<dbReference type="InterPro" id="IPR013320">
    <property type="entry name" value="ConA-like_dom_sf"/>
</dbReference>
<dbReference type="InterPro" id="IPR051560">
    <property type="entry name" value="MAM_domain-containing"/>
</dbReference>
<evidence type="ECO:0000256" key="1">
    <source>
        <dbReference type="SAM" id="Phobius"/>
    </source>
</evidence>
<feature type="non-terminal residue" evidence="3">
    <location>
        <position position="1"/>
    </location>
</feature>
<accession>A0ABN8SWV6</accession>
<dbReference type="Pfam" id="PF00629">
    <property type="entry name" value="MAM"/>
    <property type="match status" value="1"/>
</dbReference>
<evidence type="ECO:0000259" key="2">
    <source>
        <dbReference type="PROSITE" id="PS50060"/>
    </source>
</evidence>
<feature type="non-terminal residue" evidence="3">
    <location>
        <position position="320"/>
    </location>
</feature>
<proteinExistence type="predicted"/>
<dbReference type="CDD" id="cd06263">
    <property type="entry name" value="MAM"/>
    <property type="match status" value="1"/>
</dbReference>
<sequence>QFVRTPVNRKNFFNCSCYRKRRGKVSSMSSFNSWLIIVSLLFNVLLYRSSARSTYPPPVLDCDFDNSTFCGWANEKSGKAKFNWTLNSGQTPSWRTGPRSDVSGNGTYAYLEASFPRQHGDNVRLLSPIMQGAKCMSFMYHMHGSSMGSLVIYMKVNSSETVEWIKSGKHPNRWLEAVIFLNSSAHYQIIMEGIRGVSFTSDVAIDSIAFRNGSSHSGWFYQFTVHALQTRNISADVIYFVYPANTVHCAKSVTQELSLDDLSCFPRDFFFSSRTYQPHYKKFLLLNRGEKLPYGIALEEFHNCCGQSVTEYFFANVSLD</sequence>
<dbReference type="Proteomes" id="UP001159427">
    <property type="component" value="Unassembled WGS sequence"/>
</dbReference>
<dbReference type="PANTHER" id="PTHR23282">
    <property type="entry name" value="APICAL ENDOSOMAL GLYCOPROTEIN PRECURSOR"/>
    <property type="match status" value="1"/>
</dbReference>
<dbReference type="Gene3D" id="2.60.120.200">
    <property type="match status" value="1"/>
</dbReference>
<name>A0ABN8SWV6_9CNID</name>
<keyword evidence="1" id="KW-0472">Membrane</keyword>
<feature type="domain" description="MAM" evidence="2">
    <location>
        <begin position="60"/>
        <end position="217"/>
    </location>
</feature>
<dbReference type="SUPFAM" id="SSF49899">
    <property type="entry name" value="Concanavalin A-like lectins/glucanases"/>
    <property type="match status" value="1"/>
</dbReference>
<dbReference type="PROSITE" id="PS50060">
    <property type="entry name" value="MAM_2"/>
    <property type="match status" value="1"/>
</dbReference>
<evidence type="ECO:0000313" key="3">
    <source>
        <dbReference type="EMBL" id="CAH3196034.1"/>
    </source>
</evidence>
<reference evidence="3 4" key="1">
    <citation type="submission" date="2022-05" db="EMBL/GenBank/DDBJ databases">
        <authorList>
            <consortium name="Genoscope - CEA"/>
            <person name="William W."/>
        </authorList>
    </citation>
    <scope>NUCLEOTIDE SEQUENCE [LARGE SCALE GENOMIC DNA]</scope>
</reference>
<dbReference type="EMBL" id="CALNXI010004549">
    <property type="protein sequence ID" value="CAH3196034.1"/>
    <property type="molecule type" value="Genomic_DNA"/>
</dbReference>
<feature type="transmembrane region" description="Helical" evidence="1">
    <location>
        <begin position="29"/>
        <end position="47"/>
    </location>
</feature>
<dbReference type="PANTHER" id="PTHR23282:SF101">
    <property type="entry name" value="MAM DOMAIN-CONTAINING PROTEIN"/>
    <property type="match status" value="1"/>
</dbReference>
<evidence type="ECO:0000313" key="4">
    <source>
        <dbReference type="Proteomes" id="UP001159427"/>
    </source>
</evidence>
<comment type="caution">
    <text evidence="3">The sequence shown here is derived from an EMBL/GenBank/DDBJ whole genome shotgun (WGS) entry which is preliminary data.</text>
</comment>
<keyword evidence="4" id="KW-1185">Reference proteome</keyword>
<dbReference type="InterPro" id="IPR000998">
    <property type="entry name" value="MAM_dom"/>
</dbReference>
<keyword evidence="1" id="KW-1133">Transmembrane helix</keyword>
<organism evidence="3 4">
    <name type="scientific">Porites evermanni</name>
    <dbReference type="NCBI Taxonomy" id="104178"/>
    <lineage>
        <taxon>Eukaryota</taxon>
        <taxon>Metazoa</taxon>
        <taxon>Cnidaria</taxon>
        <taxon>Anthozoa</taxon>
        <taxon>Hexacorallia</taxon>
        <taxon>Scleractinia</taxon>
        <taxon>Fungiina</taxon>
        <taxon>Poritidae</taxon>
        <taxon>Porites</taxon>
    </lineage>
</organism>